<dbReference type="InterPro" id="IPR007461">
    <property type="entry name" value="Ysc84_actin-binding"/>
</dbReference>
<keyword evidence="1" id="KW-0732">Signal</keyword>
<evidence type="ECO:0000256" key="1">
    <source>
        <dbReference type="SAM" id="SignalP"/>
    </source>
</evidence>
<evidence type="ECO:0000313" key="4">
    <source>
        <dbReference type="Proteomes" id="UP000297258"/>
    </source>
</evidence>
<organism evidence="3 4">
    <name type="scientific">Massilia horti</name>
    <dbReference type="NCBI Taxonomy" id="2562153"/>
    <lineage>
        <taxon>Bacteria</taxon>
        <taxon>Pseudomonadati</taxon>
        <taxon>Pseudomonadota</taxon>
        <taxon>Betaproteobacteria</taxon>
        <taxon>Burkholderiales</taxon>
        <taxon>Oxalobacteraceae</taxon>
        <taxon>Telluria group</taxon>
        <taxon>Massilia</taxon>
    </lineage>
</organism>
<proteinExistence type="predicted"/>
<dbReference type="PANTHER" id="PTHR15629:SF2">
    <property type="entry name" value="SH3 DOMAIN-CONTAINING YSC84-LIKE PROTEIN 1"/>
    <property type="match status" value="1"/>
</dbReference>
<dbReference type="GO" id="GO:0035091">
    <property type="term" value="F:phosphatidylinositol binding"/>
    <property type="evidence" value="ECO:0007669"/>
    <property type="project" value="TreeGrafter"/>
</dbReference>
<accession>A0A4Y9T3J0</accession>
<name>A0A4Y9T3J0_9BURK</name>
<reference evidence="3 4" key="1">
    <citation type="submission" date="2019-03" db="EMBL/GenBank/DDBJ databases">
        <title>Draft genome of Massilia hortus sp. nov., a novel bacterial species of the Oxalobacteraceae family.</title>
        <authorList>
            <person name="Peta V."/>
            <person name="Raths R."/>
            <person name="Bucking H."/>
        </authorList>
    </citation>
    <scope>NUCLEOTIDE SEQUENCE [LARGE SCALE GENOMIC DNA]</scope>
    <source>
        <strain evidence="3 4">ONC3</strain>
    </source>
</reference>
<dbReference type="PANTHER" id="PTHR15629">
    <property type="entry name" value="SH3YL1 PROTEIN"/>
    <property type="match status" value="1"/>
</dbReference>
<dbReference type="EMBL" id="SPUM01000051">
    <property type="protein sequence ID" value="TFW32659.1"/>
    <property type="molecule type" value="Genomic_DNA"/>
</dbReference>
<feature type="signal peptide" evidence="1">
    <location>
        <begin position="1"/>
        <end position="27"/>
    </location>
</feature>
<evidence type="ECO:0000313" key="3">
    <source>
        <dbReference type="EMBL" id="TFW32659.1"/>
    </source>
</evidence>
<dbReference type="InterPro" id="IPR051702">
    <property type="entry name" value="SH3_domain_YSC84-like"/>
</dbReference>
<evidence type="ECO:0000259" key="2">
    <source>
        <dbReference type="Pfam" id="PF04366"/>
    </source>
</evidence>
<dbReference type="AlphaFoldDB" id="A0A4Y9T3J0"/>
<protein>
    <recommendedName>
        <fullName evidence="2">Ysc84 actin-binding domain-containing protein</fullName>
    </recommendedName>
</protein>
<feature type="domain" description="Ysc84 actin-binding" evidence="2">
    <location>
        <begin position="118"/>
        <end position="236"/>
    </location>
</feature>
<comment type="caution">
    <text evidence="3">The sequence shown here is derived from an EMBL/GenBank/DDBJ whole genome shotgun (WGS) entry which is preliminary data.</text>
</comment>
<dbReference type="Pfam" id="PF04366">
    <property type="entry name" value="Ysc84"/>
    <property type="match status" value="1"/>
</dbReference>
<sequence>MGLQRPRVVAWMLHCLLLLAASGWACAENEEPPAATRGAGERAQSAAASHVNDAVDVVRMAAQEPGMGTLFSQARGVFIVPAYGRAALGIGASGGAGVLSLRRKSGAWSYPAFFSIGTLSVGGQAGAEGGSMVLLLMNDKAIAGFKHKNKFTLSADAGLTVFNWSAMAQGTVGAGDVIAWATAKGLFGNIVSVALDDVHFNQRLTQDYYDRPATVRDILAGKVWNQQADPLREALSVASGATVIK</sequence>
<dbReference type="OrthoDB" id="9782434at2"/>
<dbReference type="CDD" id="cd11524">
    <property type="entry name" value="SYLF"/>
    <property type="match status" value="1"/>
</dbReference>
<dbReference type="Proteomes" id="UP000297258">
    <property type="component" value="Unassembled WGS sequence"/>
</dbReference>
<gene>
    <name evidence="3" type="ORF">E4O92_09285</name>
</gene>
<keyword evidence="4" id="KW-1185">Reference proteome</keyword>
<feature type="chain" id="PRO_5021460712" description="Ysc84 actin-binding domain-containing protein" evidence="1">
    <location>
        <begin position="28"/>
        <end position="245"/>
    </location>
</feature>